<dbReference type="PANTHER" id="PTHR12763">
    <property type="match status" value="1"/>
</dbReference>
<dbReference type="InterPro" id="IPR036869">
    <property type="entry name" value="J_dom_sf"/>
</dbReference>
<keyword evidence="10" id="KW-1185">Reference proteome</keyword>
<feature type="region of interest" description="Disordered" evidence="6">
    <location>
        <begin position="164"/>
        <end position="198"/>
    </location>
</feature>
<organism evidence="9 10">
    <name type="scientific">Candidatus Phaeomarinibacter ectocarpi</name>
    <dbReference type="NCBI Taxonomy" id="1458461"/>
    <lineage>
        <taxon>Bacteria</taxon>
        <taxon>Pseudomonadati</taxon>
        <taxon>Pseudomonadota</taxon>
        <taxon>Alphaproteobacteria</taxon>
        <taxon>Hyphomicrobiales</taxon>
        <taxon>Parvibaculaceae</taxon>
        <taxon>Candidatus Phaeomarinibacter</taxon>
    </lineage>
</organism>
<evidence type="ECO:0000256" key="1">
    <source>
        <dbReference type="ARBA" id="ARBA00004167"/>
    </source>
</evidence>
<dbReference type="SMART" id="SM00271">
    <property type="entry name" value="DnaJ"/>
    <property type="match status" value="1"/>
</dbReference>
<accession>X5MF99</accession>
<keyword evidence="9" id="KW-0346">Stress response</keyword>
<evidence type="ECO:0000313" key="9">
    <source>
        <dbReference type="EMBL" id="CDO61457.1"/>
    </source>
</evidence>
<name>X5MF99_9HYPH</name>
<feature type="compositionally biased region" description="Gly residues" evidence="6">
    <location>
        <begin position="178"/>
        <end position="187"/>
    </location>
</feature>
<dbReference type="KEGG" id="pect:BN1012_Phect3245"/>
<dbReference type="PROSITE" id="PS50076">
    <property type="entry name" value="DNAJ_2"/>
    <property type="match status" value="1"/>
</dbReference>
<feature type="domain" description="J" evidence="8">
    <location>
        <begin position="203"/>
        <end position="258"/>
    </location>
</feature>
<evidence type="ECO:0000256" key="6">
    <source>
        <dbReference type="SAM" id="MobiDB-lite"/>
    </source>
</evidence>
<dbReference type="HOGENOM" id="CLU_017633_13_1_5"/>
<comment type="similarity">
    <text evidence="5">Belongs to the TIM14 family.</text>
</comment>
<dbReference type="OrthoDB" id="9811070at2"/>
<reference evidence="9 10" key="1">
    <citation type="journal article" date="2014" name="Front. Genet.">
        <title>Genome and metabolic network of "Candidatus Phaeomarinobacter ectocarpi" Ec32, a new candidate genus of Alphaproteobacteria frequently associated with brown algae.</title>
        <authorList>
            <person name="Dittami S.M."/>
            <person name="Barbeyron T."/>
            <person name="Boyen C."/>
            <person name="Cambefort J."/>
            <person name="Collet G."/>
            <person name="Delage L."/>
            <person name="Gobet A."/>
            <person name="Groisillier A."/>
            <person name="Leblanc C."/>
            <person name="Michel G."/>
            <person name="Scornet D."/>
            <person name="Siegel A."/>
            <person name="Tapia J.E."/>
            <person name="Tonon T."/>
        </authorList>
    </citation>
    <scope>NUCLEOTIDE SEQUENCE [LARGE SCALE GENOMIC DNA]</scope>
    <source>
        <strain evidence="9 10">Ec32</strain>
    </source>
</reference>
<dbReference type="CDD" id="cd06257">
    <property type="entry name" value="DnaJ"/>
    <property type="match status" value="1"/>
</dbReference>
<dbReference type="PATRIC" id="fig|1458461.3.peg.3251"/>
<dbReference type="AlphaFoldDB" id="X5MF99"/>
<dbReference type="SUPFAM" id="SSF46565">
    <property type="entry name" value="Chaperone J-domain"/>
    <property type="match status" value="1"/>
</dbReference>
<dbReference type="GO" id="GO:0016020">
    <property type="term" value="C:membrane"/>
    <property type="evidence" value="ECO:0007669"/>
    <property type="project" value="UniProtKB-SubCell"/>
</dbReference>
<evidence type="ECO:0000259" key="8">
    <source>
        <dbReference type="PROSITE" id="PS50076"/>
    </source>
</evidence>
<evidence type="ECO:0000256" key="3">
    <source>
        <dbReference type="ARBA" id="ARBA00022989"/>
    </source>
</evidence>
<dbReference type="STRING" id="1458461.BN1012_Phect3245"/>
<evidence type="ECO:0000256" key="7">
    <source>
        <dbReference type="SAM" id="Phobius"/>
    </source>
</evidence>
<comment type="subcellular location">
    <subcellularLocation>
        <location evidence="1">Membrane</location>
        <topology evidence="1">Single-pass membrane protein</topology>
    </subcellularLocation>
</comment>
<dbReference type="Gene3D" id="1.10.287.110">
    <property type="entry name" value="DnaJ domain"/>
    <property type="match status" value="1"/>
</dbReference>
<keyword evidence="2 7" id="KW-0812">Transmembrane</keyword>
<protein>
    <submittedName>
        <fullName evidence="9">FIG033376: Heat shock protein DnaJ-like</fullName>
    </submittedName>
</protein>
<dbReference type="Pfam" id="PF00226">
    <property type="entry name" value="DnaJ"/>
    <property type="match status" value="1"/>
</dbReference>
<gene>
    <name evidence="9" type="ORF">BN1012_Phect3245</name>
</gene>
<proteinExistence type="inferred from homology"/>
<keyword evidence="4 7" id="KW-0472">Membrane</keyword>
<feature type="transmembrane region" description="Helical" evidence="7">
    <location>
        <begin position="40"/>
        <end position="68"/>
    </location>
</feature>
<dbReference type="RefSeq" id="WP_052534849.1">
    <property type="nucleotide sequence ID" value="NZ_HG966617.1"/>
</dbReference>
<dbReference type="EMBL" id="HG966617">
    <property type="protein sequence ID" value="CDO61457.1"/>
    <property type="molecule type" value="Genomic_DNA"/>
</dbReference>
<dbReference type="InterPro" id="IPR001623">
    <property type="entry name" value="DnaJ_domain"/>
</dbReference>
<evidence type="ECO:0000256" key="4">
    <source>
        <dbReference type="ARBA" id="ARBA00023136"/>
    </source>
</evidence>
<dbReference type="Proteomes" id="UP000032160">
    <property type="component" value="Chromosome I"/>
</dbReference>
<sequence length="258" mass="26790">MGFFALFVCLLGAAILLVYAAGSMPPASLARIVRYVGGGLLGIVALVLLLTGRMGFAVPAALASFALFRGNLGRLASFAQNIPGADRFGGGPSGGQTSDIETAWLSMWLDHDSGKMGGRVRQGSFSGAQLEQLSLDDLLNLRSELIADDESLRLLDSFIERVHGQSAGDETSEESKTGSGGHSGSRGDGGRPNASGAGMSLDEALDVLGLSPGASAEDIKLAHRALMQKVHPDRGGSSYLATKLNQAKDMLLAGMKTR</sequence>
<keyword evidence="3 7" id="KW-1133">Transmembrane helix</keyword>
<evidence type="ECO:0000256" key="2">
    <source>
        <dbReference type="ARBA" id="ARBA00022692"/>
    </source>
</evidence>
<dbReference type="PANTHER" id="PTHR12763:SF28">
    <property type="entry name" value="GEO10507P1-RELATED"/>
    <property type="match status" value="1"/>
</dbReference>
<evidence type="ECO:0000256" key="5">
    <source>
        <dbReference type="ARBA" id="ARBA00038105"/>
    </source>
</evidence>
<evidence type="ECO:0000313" key="10">
    <source>
        <dbReference type="Proteomes" id="UP000032160"/>
    </source>
</evidence>